<reference evidence="3 4" key="1">
    <citation type="submission" date="2015-10" db="EMBL/GenBank/DDBJ databases">
        <title>Draft genome sequence of pyrrolomycin-producing Streptomyces vitaminophilus.</title>
        <authorList>
            <person name="Graham D.E."/>
            <person name="Mahan K.M."/>
            <person name="Klingeman D.M."/>
            <person name="Hettich R.L."/>
            <person name="Parry R.J."/>
        </authorList>
    </citation>
    <scope>NUCLEOTIDE SEQUENCE [LARGE SCALE GENOMIC DNA]</scope>
    <source>
        <strain evidence="3 4">ATCC 31673</strain>
    </source>
</reference>
<dbReference type="Gene3D" id="1.20.120.1690">
    <property type="match status" value="1"/>
</dbReference>
<dbReference type="Proteomes" id="UP000050867">
    <property type="component" value="Unassembled WGS sequence"/>
</dbReference>
<evidence type="ECO:0000313" key="3">
    <source>
        <dbReference type="EMBL" id="KRV50598.1"/>
    </source>
</evidence>
<dbReference type="STRING" id="76728.AQ490_16190"/>
<dbReference type="SUPFAM" id="SSF53300">
    <property type="entry name" value="vWA-like"/>
    <property type="match status" value="1"/>
</dbReference>
<keyword evidence="4" id="KW-1185">Reference proteome</keyword>
<dbReference type="RefSeq" id="WP_018381501.1">
    <property type="nucleotide sequence ID" value="NZ_LLZU01000005.1"/>
</dbReference>
<name>A0A0T6LX10_WENVI</name>
<evidence type="ECO:0000256" key="1">
    <source>
        <dbReference type="SAM" id="MobiDB-lite"/>
    </source>
</evidence>
<dbReference type="CDD" id="cd00198">
    <property type="entry name" value="vWFA"/>
    <property type="match status" value="1"/>
</dbReference>
<dbReference type="Gene3D" id="2.60.40.3670">
    <property type="match status" value="1"/>
</dbReference>
<dbReference type="AlphaFoldDB" id="A0A0T6LX10"/>
<accession>A0A0T6LX10</accession>
<feature type="domain" description="VWFA" evidence="2">
    <location>
        <begin position="56"/>
        <end position="247"/>
    </location>
</feature>
<evidence type="ECO:0000313" key="4">
    <source>
        <dbReference type="Proteomes" id="UP000050867"/>
    </source>
</evidence>
<sequence>MSAQTTSDRGTGGRLTLTTTHQTDPYAAGADRDVRVFLEVTASGLGAGPCGAVDRSEVVIIDCSGSMAHPAVGKIGAARRAAAEAIAMLPDGTHFALVEGTGTARVAYPWVDSCSPTTVAATPQSRAQGSRTARAMKAHGGTRISAWLELARRLLVTRPNATLRHVLLLTDGHDEHDTPDALRRVLDRCAGQFTCDALGIGEDWDAHQLTEIVHRLHGRAEAVDTGGEGTSDAGDTARRLTGLFRELVGASTSRTLPQLALRVRPEASVRVALVRQLTPTERELTGAPVDGGAALDLCTGAWGDETRWYELRLRAEPDRPRPLADGTTPIASVALVAEGTELPEEQKITVRWTGGEAPPAEPGGLRAHFERYDRLNEAARDGADALVRGDRGVAVRELGTAVRLAHQLRDTDRLRRLARLVTIEDAERGEVRVLEHPERRHVQSVIVASSHIEAPPGTGGVPAVGGPGGDPPRG</sequence>
<dbReference type="Gene3D" id="3.40.50.410">
    <property type="entry name" value="von Willebrand factor, type A domain"/>
    <property type="match status" value="1"/>
</dbReference>
<comment type="caution">
    <text evidence="3">The sequence shown here is derived from an EMBL/GenBank/DDBJ whole genome shotgun (WGS) entry which is preliminary data.</text>
</comment>
<organism evidence="3 4">
    <name type="scientific">Wenjunlia vitaminophila</name>
    <name type="common">Streptomyces vitaminophilus</name>
    <dbReference type="NCBI Taxonomy" id="76728"/>
    <lineage>
        <taxon>Bacteria</taxon>
        <taxon>Bacillati</taxon>
        <taxon>Actinomycetota</taxon>
        <taxon>Actinomycetes</taxon>
        <taxon>Kitasatosporales</taxon>
        <taxon>Streptomycetaceae</taxon>
        <taxon>Wenjunlia</taxon>
    </lineage>
</organism>
<feature type="region of interest" description="Disordered" evidence="1">
    <location>
        <begin position="1"/>
        <end position="24"/>
    </location>
</feature>
<dbReference type="InterPro" id="IPR036465">
    <property type="entry name" value="vWFA_dom_sf"/>
</dbReference>
<dbReference type="eggNOG" id="COG2304">
    <property type="taxonomic scope" value="Bacteria"/>
</dbReference>
<dbReference type="EMBL" id="LLZU01000005">
    <property type="protein sequence ID" value="KRV50598.1"/>
    <property type="molecule type" value="Genomic_DNA"/>
</dbReference>
<dbReference type="PROSITE" id="PS50234">
    <property type="entry name" value="VWFA"/>
    <property type="match status" value="1"/>
</dbReference>
<gene>
    <name evidence="3" type="ORF">AQ490_16190</name>
</gene>
<dbReference type="Pfam" id="PF13768">
    <property type="entry name" value="VWA_3"/>
    <property type="match status" value="1"/>
</dbReference>
<protein>
    <recommendedName>
        <fullName evidence="2">VWFA domain-containing protein</fullName>
    </recommendedName>
</protein>
<feature type="compositionally biased region" description="Gly residues" evidence="1">
    <location>
        <begin position="457"/>
        <end position="468"/>
    </location>
</feature>
<dbReference type="InterPro" id="IPR002035">
    <property type="entry name" value="VWF_A"/>
</dbReference>
<dbReference type="SMART" id="SM00327">
    <property type="entry name" value="VWA"/>
    <property type="match status" value="1"/>
</dbReference>
<evidence type="ECO:0000259" key="2">
    <source>
        <dbReference type="PROSITE" id="PS50234"/>
    </source>
</evidence>
<feature type="region of interest" description="Disordered" evidence="1">
    <location>
        <begin position="452"/>
        <end position="474"/>
    </location>
</feature>
<proteinExistence type="predicted"/>